<proteinExistence type="predicted"/>
<gene>
    <name evidence="4" type="ORF">FE633_12635</name>
</gene>
<name>A0A5R9G357_9ACTN</name>
<sequence>MEVSSMTQPTPLRPAGPDRRPRVLDLYCHRGGMAMGFHQAGFDVVGVDQDSTCAEEYPFTFVHGDAIDYLRAHGHDYDLIHASPPCQADSPLNAYNKKTYPRLIGPTRIALLEVGKPYVMENVPAAGWQMRAPITLCGPMFGLPLYRHRLFETSFPLTAPAHPAHVARCTRNGYLPTSERPFMTITGGRHSKAWQRAAAQAMGTPWITTIRGVCEAIPPAYAHWIATQFLAVQGRTAA</sequence>
<dbReference type="EMBL" id="VBZC01000011">
    <property type="protein sequence ID" value="TLS45985.1"/>
    <property type="molecule type" value="Genomic_DNA"/>
</dbReference>
<dbReference type="GO" id="GO:0009307">
    <property type="term" value="P:DNA restriction-modification system"/>
    <property type="evidence" value="ECO:0007669"/>
    <property type="project" value="UniProtKB-KW"/>
</dbReference>
<evidence type="ECO:0000256" key="2">
    <source>
        <dbReference type="ARBA" id="ARBA00022679"/>
    </source>
</evidence>
<dbReference type="GO" id="GO:0032259">
    <property type="term" value="P:methylation"/>
    <property type="evidence" value="ECO:0007669"/>
    <property type="project" value="UniProtKB-KW"/>
</dbReference>
<keyword evidence="2 4" id="KW-0808">Transferase</keyword>
<organism evidence="4 5">
    <name type="scientific">Streptomyces montanus</name>
    <dbReference type="NCBI Taxonomy" id="2580423"/>
    <lineage>
        <taxon>Bacteria</taxon>
        <taxon>Bacillati</taxon>
        <taxon>Actinomycetota</taxon>
        <taxon>Actinomycetes</taxon>
        <taxon>Kitasatosporales</taxon>
        <taxon>Streptomycetaceae</taxon>
        <taxon>Streptomyces</taxon>
    </lineage>
</organism>
<keyword evidence="5" id="KW-1185">Reference proteome</keyword>
<keyword evidence="1 4" id="KW-0489">Methyltransferase</keyword>
<dbReference type="AlphaFoldDB" id="A0A5R9G357"/>
<dbReference type="Gene3D" id="3.40.50.150">
    <property type="entry name" value="Vaccinia Virus protein VP39"/>
    <property type="match status" value="1"/>
</dbReference>
<reference evidence="4 5" key="1">
    <citation type="submission" date="2019-05" db="EMBL/GenBank/DDBJ databases">
        <title>Streptomyces sp. NEAU-C151, a novel actinomycete isolated from soil.</title>
        <authorList>
            <person name="Han L."/>
            <person name="Jiang H."/>
        </authorList>
    </citation>
    <scope>NUCLEOTIDE SEQUENCE [LARGE SCALE GENOMIC DNA]</scope>
    <source>
        <strain evidence="4 5">NEAU-C151</strain>
    </source>
</reference>
<dbReference type="InterPro" id="IPR029063">
    <property type="entry name" value="SAM-dependent_MTases_sf"/>
</dbReference>
<evidence type="ECO:0000256" key="3">
    <source>
        <dbReference type="ARBA" id="ARBA00022747"/>
    </source>
</evidence>
<dbReference type="SUPFAM" id="SSF53335">
    <property type="entry name" value="S-adenosyl-L-methionine-dependent methyltransferases"/>
    <property type="match status" value="1"/>
</dbReference>
<evidence type="ECO:0000313" key="4">
    <source>
        <dbReference type="EMBL" id="TLS45985.1"/>
    </source>
</evidence>
<dbReference type="InterPro" id="IPR001525">
    <property type="entry name" value="C5_MeTfrase"/>
</dbReference>
<keyword evidence="3" id="KW-0680">Restriction system</keyword>
<comment type="caution">
    <text evidence="4">The sequence shown here is derived from an EMBL/GenBank/DDBJ whole genome shotgun (WGS) entry which is preliminary data.</text>
</comment>
<protein>
    <submittedName>
        <fullName evidence="4">DNA cytosine methyltransferase</fullName>
    </submittedName>
</protein>
<accession>A0A5R9G357</accession>
<evidence type="ECO:0000256" key="1">
    <source>
        <dbReference type="ARBA" id="ARBA00022603"/>
    </source>
</evidence>
<dbReference type="Proteomes" id="UP000305906">
    <property type="component" value="Unassembled WGS sequence"/>
</dbReference>
<evidence type="ECO:0000313" key="5">
    <source>
        <dbReference type="Proteomes" id="UP000305906"/>
    </source>
</evidence>
<dbReference type="GO" id="GO:0008168">
    <property type="term" value="F:methyltransferase activity"/>
    <property type="evidence" value="ECO:0007669"/>
    <property type="project" value="UniProtKB-KW"/>
</dbReference>
<dbReference type="Pfam" id="PF00145">
    <property type="entry name" value="DNA_methylase"/>
    <property type="match status" value="1"/>
</dbReference>